<dbReference type="NCBIfam" id="TIGR00231">
    <property type="entry name" value="small_GTP"/>
    <property type="match status" value="1"/>
</dbReference>
<gene>
    <name evidence="6" type="ORF">PLOB_00039672</name>
</gene>
<keyword evidence="5" id="KW-0636">Prenylation</keyword>
<keyword evidence="3" id="KW-0342">GTP-binding</keyword>
<dbReference type="SMART" id="SM00175">
    <property type="entry name" value="RAB"/>
    <property type="match status" value="1"/>
</dbReference>
<dbReference type="EMBL" id="CALNXK010000006">
    <property type="protein sequence ID" value="CAH3038151.1"/>
    <property type="molecule type" value="Genomic_DNA"/>
</dbReference>
<dbReference type="Pfam" id="PF00071">
    <property type="entry name" value="Ras"/>
    <property type="match status" value="1"/>
</dbReference>
<sequence>MAGQFDYLFKLVLIGDSGVGKTCIIFRFVENKFDSSFITTIGIDFKIRTVEIDGKKIKLQIWDTAGQDRFETITSTCYRGAHGIMLVYDVTDEKSFRNIPRWIRKTEELASPDVTKMLVANKCDLEKRRLVTKERGELLARNLELPYKEISALSNLNVEDAFSLILQRVFKQAVSPVRSWAERTLEQSVVQGDLFCKPTCCM</sequence>
<protein>
    <submittedName>
        <fullName evidence="6">Uncharacterized protein</fullName>
    </submittedName>
</protein>
<dbReference type="InterPro" id="IPR027417">
    <property type="entry name" value="P-loop_NTPase"/>
</dbReference>
<dbReference type="Proteomes" id="UP001159405">
    <property type="component" value="Unassembled WGS sequence"/>
</dbReference>
<evidence type="ECO:0000256" key="5">
    <source>
        <dbReference type="ARBA" id="ARBA00023289"/>
    </source>
</evidence>
<evidence type="ECO:0000256" key="1">
    <source>
        <dbReference type="ARBA" id="ARBA00006270"/>
    </source>
</evidence>
<keyword evidence="4" id="KW-0449">Lipoprotein</keyword>
<reference evidence="6 7" key="1">
    <citation type="submission" date="2022-05" db="EMBL/GenBank/DDBJ databases">
        <authorList>
            <consortium name="Genoscope - CEA"/>
            <person name="William W."/>
        </authorList>
    </citation>
    <scope>NUCLEOTIDE SEQUENCE [LARGE SCALE GENOMIC DNA]</scope>
</reference>
<evidence type="ECO:0000256" key="4">
    <source>
        <dbReference type="ARBA" id="ARBA00023288"/>
    </source>
</evidence>
<organism evidence="6 7">
    <name type="scientific">Porites lobata</name>
    <dbReference type="NCBI Taxonomy" id="104759"/>
    <lineage>
        <taxon>Eukaryota</taxon>
        <taxon>Metazoa</taxon>
        <taxon>Cnidaria</taxon>
        <taxon>Anthozoa</taxon>
        <taxon>Hexacorallia</taxon>
        <taxon>Scleractinia</taxon>
        <taxon>Fungiina</taxon>
        <taxon>Poritidae</taxon>
        <taxon>Porites</taxon>
    </lineage>
</organism>
<comment type="caution">
    <text evidence="6">The sequence shown here is derived from an EMBL/GenBank/DDBJ whole genome shotgun (WGS) entry which is preliminary data.</text>
</comment>
<dbReference type="PRINTS" id="PR00449">
    <property type="entry name" value="RASTRNSFRMNG"/>
</dbReference>
<dbReference type="PANTHER" id="PTHR47980">
    <property type="entry name" value="LD44762P"/>
    <property type="match status" value="1"/>
</dbReference>
<accession>A0ABN8MXC7</accession>
<comment type="similarity">
    <text evidence="1">Belongs to the small GTPase superfamily. Rab family.</text>
</comment>
<keyword evidence="2" id="KW-0547">Nucleotide-binding</keyword>
<dbReference type="SUPFAM" id="SSF52540">
    <property type="entry name" value="P-loop containing nucleoside triphosphate hydrolases"/>
    <property type="match status" value="1"/>
</dbReference>
<dbReference type="SMART" id="SM00174">
    <property type="entry name" value="RHO"/>
    <property type="match status" value="1"/>
</dbReference>
<evidence type="ECO:0000313" key="7">
    <source>
        <dbReference type="Proteomes" id="UP001159405"/>
    </source>
</evidence>
<dbReference type="InterPro" id="IPR001806">
    <property type="entry name" value="Small_GTPase"/>
</dbReference>
<name>A0ABN8MXC7_9CNID</name>
<proteinExistence type="inferred from homology"/>
<dbReference type="PROSITE" id="PS51419">
    <property type="entry name" value="RAB"/>
    <property type="match status" value="1"/>
</dbReference>
<dbReference type="Gene3D" id="3.40.50.300">
    <property type="entry name" value="P-loop containing nucleotide triphosphate hydrolases"/>
    <property type="match status" value="1"/>
</dbReference>
<dbReference type="PROSITE" id="PS51421">
    <property type="entry name" value="RAS"/>
    <property type="match status" value="1"/>
</dbReference>
<dbReference type="SMART" id="SM00176">
    <property type="entry name" value="RAN"/>
    <property type="match status" value="1"/>
</dbReference>
<dbReference type="InterPro" id="IPR050305">
    <property type="entry name" value="Small_GTPase_Rab"/>
</dbReference>
<keyword evidence="7" id="KW-1185">Reference proteome</keyword>
<evidence type="ECO:0000313" key="6">
    <source>
        <dbReference type="EMBL" id="CAH3038151.1"/>
    </source>
</evidence>
<dbReference type="SMART" id="SM00173">
    <property type="entry name" value="RAS"/>
    <property type="match status" value="1"/>
</dbReference>
<evidence type="ECO:0000256" key="3">
    <source>
        <dbReference type="ARBA" id="ARBA00023134"/>
    </source>
</evidence>
<evidence type="ECO:0000256" key="2">
    <source>
        <dbReference type="ARBA" id="ARBA00022741"/>
    </source>
</evidence>
<dbReference type="PROSITE" id="PS51420">
    <property type="entry name" value="RHO"/>
    <property type="match status" value="1"/>
</dbReference>
<dbReference type="InterPro" id="IPR005225">
    <property type="entry name" value="Small_GTP-bd"/>
</dbReference>